<evidence type="ECO:0000256" key="3">
    <source>
        <dbReference type="ARBA" id="ARBA00005316"/>
    </source>
</evidence>
<name>A0AAE9JFT1_CAEBR</name>
<keyword evidence="5 10" id="KW-0812">Transmembrane</keyword>
<dbReference type="Pfam" id="PF10510">
    <property type="entry name" value="PIG-S"/>
    <property type="match status" value="1"/>
</dbReference>
<dbReference type="GO" id="GO:0042765">
    <property type="term" value="C:GPI-anchor transamidase complex"/>
    <property type="evidence" value="ECO:0007669"/>
    <property type="project" value="InterPro"/>
</dbReference>
<sequence>MTEEKVATDDPPTSLKQTIFNFILGRQIDSEEKNEGKITESFIKYVRAERFYKLSASLSFVILVFLIGMPMWYLTTSTYRAPFPTFPANRSITVEVRINFAIASDEMGEDVQKVMPELEYNMTTKEVVAPLDFQWRTRFIGVRKFDDLERDHSLKVEEKEEFFDVFICLVSEKDWKHYSATRVQLGIGKWNFVQWPEKSEEKAKASSRITELVSDTLIDVPHLNSIVRRDLRQKMQPWQIAALPLSHQKRLVWDSAPLATNYHIQVIHLHENTEIPTEALEQQKRTAAALRKFAEKVQGVTRVDVSIEHLWDFEPTTQFLAKDVQERWTLTHSAMEELIKKVDAQMQTSLVQGTVLRFVVLETSEPVVVLDETGEDIDGVAVASWGAVLPRNEATESKAIAAMRIQMGMDAGLLIGWHRPSVALCQWEVARARLRASVDNAMRAASAVRALDELAHKISNIAINDDVAGRATRAVNILDEVVRPGKRLDFESLLEARRLADSANYDHSLLAMLYFPMDQRTAVLIPLAVPIVLPILSSKYESSEGKEHFYTTNRPLASLRTMLKSPTSRNNLLTSREGQRTQVPEGGELVCYRNEENQHLFLKVEYSRETMIKLSSSILCHQRPTGLKQIAEEMPELLGLPHPIPMTASSPILEHSSNHKINSYHEHSPCHLFSPVRGPVTEADEASRVLSNQRELQKRIQLMTLQEELTPRRCLIDCFDTSSVLGI</sequence>
<evidence type="ECO:0000313" key="12">
    <source>
        <dbReference type="Proteomes" id="UP000829354"/>
    </source>
</evidence>
<dbReference type="GO" id="GO:0016255">
    <property type="term" value="P:attachment of GPI anchor to protein"/>
    <property type="evidence" value="ECO:0007669"/>
    <property type="project" value="InterPro"/>
</dbReference>
<proteinExistence type="inferred from homology"/>
<dbReference type="EMBL" id="CP092623">
    <property type="protein sequence ID" value="UMM29126.1"/>
    <property type="molecule type" value="Genomic_DNA"/>
</dbReference>
<reference evidence="11 12" key="1">
    <citation type="submission" date="2022-04" db="EMBL/GenBank/DDBJ databases">
        <title>Chromosome-level reference genomes for two strains of Caenorhabditis briggsae: an improved platform for comparative genomics.</title>
        <authorList>
            <person name="Stevens L."/>
            <person name="Andersen E."/>
        </authorList>
    </citation>
    <scope>NUCLEOTIDE SEQUENCE [LARGE SCALE GENOMIC DNA]</scope>
    <source>
        <strain evidence="11">VX34</strain>
        <tissue evidence="11">Whole-organism</tissue>
    </source>
</reference>
<comment type="similarity">
    <text evidence="3">Belongs to the PIGS family.</text>
</comment>
<organism evidence="11 12">
    <name type="scientific">Caenorhabditis briggsae</name>
    <dbReference type="NCBI Taxonomy" id="6238"/>
    <lineage>
        <taxon>Eukaryota</taxon>
        <taxon>Metazoa</taxon>
        <taxon>Ecdysozoa</taxon>
        <taxon>Nematoda</taxon>
        <taxon>Chromadorea</taxon>
        <taxon>Rhabditida</taxon>
        <taxon>Rhabditina</taxon>
        <taxon>Rhabditomorpha</taxon>
        <taxon>Rhabditoidea</taxon>
        <taxon>Rhabditidae</taxon>
        <taxon>Peloderinae</taxon>
        <taxon>Caenorhabditis</taxon>
    </lineage>
</organism>
<evidence type="ECO:0000313" key="11">
    <source>
        <dbReference type="EMBL" id="UMM29126.1"/>
    </source>
</evidence>
<dbReference type="InterPro" id="IPR019540">
    <property type="entry name" value="PtdIno-glycan_biosynth_class_S"/>
</dbReference>
<keyword evidence="6" id="KW-0256">Endoplasmic reticulum</keyword>
<keyword evidence="12" id="KW-1185">Reference proteome</keyword>
<keyword evidence="7 10" id="KW-1133">Transmembrane helix</keyword>
<protein>
    <submittedName>
        <fullName evidence="11">Uncharacterized protein</fullName>
    </submittedName>
</protein>
<dbReference type="GO" id="GO:0006506">
    <property type="term" value="P:GPI anchor biosynthetic process"/>
    <property type="evidence" value="ECO:0007669"/>
    <property type="project" value="UniProtKB-KW"/>
</dbReference>
<dbReference type="AlphaFoldDB" id="A0AAE9JFT1"/>
<evidence type="ECO:0000256" key="2">
    <source>
        <dbReference type="ARBA" id="ARBA00004687"/>
    </source>
</evidence>
<comment type="pathway">
    <text evidence="2">Glycolipid biosynthesis; glycosylphosphatidylinositol-anchor biosynthesis.</text>
</comment>
<dbReference type="Proteomes" id="UP000829354">
    <property type="component" value="Chromosome IV"/>
</dbReference>
<evidence type="ECO:0000256" key="6">
    <source>
        <dbReference type="ARBA" id="ARBA00022824"/>
    </source>
</evidence>
<feature type="transmembrane region" description="Helical" evidence="10">
    <location>
        <begin position="51"/>
        <end position="74"/>
    </location>
</feature>
<evidence type="ECO:0000256" key="8">
    <source>
        <dbReference type="ARBA" id="ARBA00023136"/>
    </source>
</evidence>
<evidence type="ECO:0000256" key="1">
    <source>
        <dbReference type="ARBA" id="ARBA00004477"/>
    </source>
</evidence>
<comment type="subcellular location">
    <subcellularLocation>
        <location evidence="1">Endoplasmic reticulum membrane</location>
        <topology evidence="1">Multi-pass membrane protein</topology>
    </subcellularLocation>
</comment>
<dbReference type="PANTHER" id="PTHR21072:SF13">
    <property type="entry name" value="GPI TRANSAMIDASE COMPONENT PIG-S"/>
    <property type="match status" value="1"/>
</dbReference>
<keyword evidence="9" id="KW-0325">Glycoprotein</keyword>
<keyword evidence="8 10" id="KW-0472">Membrane</keyword>
<dbReference type="PANTHER" id="PTHR21072">
    <property type="entry name" value="GPI TRANSAMIDASE COMPONENT PIG-S"/>
    <property type="match status" value="1"/>
</dbReference>
<evidence type="ECO:0000256" key="5">
    <source>
        <dbReference type="ARBA" id="ARBA00022692"/>
    </source>
</evidence>
<evidence type="ECO:0000256" key="7">
    <source>
        <dbReference type="ARBA" id="ARBA00022989"/>
    </source>
</evidence>
<evidence type="ECO:0000256" key="4">
    <source>
        <dbReference type="ARBA" id="ARBA00022502"/>
    </source>
</evidence>
<evidence type="ECO:0000256" key="9">
    <source>
        <dbReference type="ARBA" id="ARBA00023180"/>
    </source>
</evidence>
<keyword evidence="4" id="KW-0337">GPI-anchor biosynthesis</keyword>
<gene>
    <name evidence="11" type="ORF">L5515_011643</name>
</gene>
<accession>A0AAE9JFT1</accession>
<evidence type="ECO:0000256" key="10">
    <source>
        <dbReference type="SAM" id="Phobius"/>
    </source>
</evidence>